<accession>A0ABT5DMB3</accession>
<dbReference type="InterPro" id="IPR032179">
    <property type="entry name" value="Cry22Aa_Ig-like"/>
</dbReference>
<feature type="compositionally biased region" description="Acidic residues" evidence="1">
    <location>
        <begin position="255"/>
        <end position="267"/>
    </location>
</feature>
<gene>
    <name evidence="4" type="ORF">POL68_40535</name>
</gene>
<dbReference type="Gene3D" id="2.60.40.10">
    <property type="entry name" value="Immunoglobulins"/>
    <property type="match status" value="1"/>
</dbReference>
<keyword evidence="2" id="KW-0732">Signal</keyword>
<keyword evidence="5" id="KW-1185">Reference proteome</keyword>
<feature type="region of interest" description="Disordered" evidence="1">
    <location>
        <begin position="246"/>
        <end position="267"/>
    </location>
</feature>
<evidence type="ECO:0000313" key="4">
    <source>
        <dbReference type="EMBL" id="MDC0714807.1"/>
    </source>
</evidence>
<evidence type="ECO:0000259" key="3">
    <source>
        <dbReference type="Pfam" id="PF16403"/>
    </source>
</evidence>
<dbReference type="EMBL" id="JAQNDM010000002">
    <property type="protein sequence ID" value="MDC0714807.1"/>
    <property type="molecule type" value="Genomic_DNA"/>
</dbReference>
<dbReference type="Proteomes" id="UP001221838">
    <property type="component" value="Unassembled WGS sequence"/>
</dbReference>
<sequence length="451" mass="47410">MKHAGWGVLVGAGVVLGAMPAGAQTRSPWQMHHGLEVSVDNPQGLRQFSCAPTQHGDSCEYDEATIPPSEEAGWAAAPNPDTIGFSIPSRVCQAPVACLAYGDFTYFQTFVEVPANVVVTTFTIAFQGMDDGSRVTLFNSAYPDGLVIPGSYVYLHGSGTANLGAYVKTGERNRVVITQVDDCCTDNHLQKADVVLNGDILELPEGCHGPSDCDDGNTCTTDVCRPDGTCEHPLLVCAGGQSCGQPPGEGGGGSEDGESGGGGEDDGGVIIGIQAQNACPEDATDLTMSVRGTRDMVLECGQDAWVDPGAQAWDVSCNALEVHAFNVGNDASGPGPNPCAEGTYSVQYVAWDAKGRTTSTVRTVKVEDTTPPAFRLKGPQHVTHTCGSQWVEPGWEAIDACYGNITPEVHWTGFPNGWVEGSYTVVYTLTDSGGNKAPTLTRTVDVVDCPW</sequence>
<feature type="signal peptide" evidence="2">
    <location>
        <begin position="1"/>
        <end position="23"/>
    </location>
</feature>
<proteinExistence type="predicted"/>
<evidence type="ECO:0000256" key="1">
    <source>
        <dbReference type="SAM" id="MobiDB-lite"/>
    </source>
</evidence>
<dbReference type="CDD" id="cd00146">
    <property type="entry name" value="PKD"/>
    <property type="match status" value="1"/>
</dbReference>
<protein>
    <submittedName>
        <fullName evidence="4">DUF5011 domain-containing protein</fullName>
    </submittedName>
</protein>
<feature type="domain" description="Pesticidal crystal protein Cry22Aa Ig-like" evidence="3">
    <location>
        <begin position="375"/>
        <end position="446"/>
    </location>
</feature>
<feature type="chain" id="PRO_5047530752" evidence="2">
    <location>
        <begin position="24"/>
        <end position="451"/>
    </location>
</feature>
<dbReference type="InterPro" id="IPR013783">
    <property type="entry name" value="Ig-like_fold"/>
</dbReference>
<comment type="caution">
    <text evidence="4">The sequence shown here is derived from an EMBL/GenBank/DDBJ whole genome shotgun (WGS) entry which is preliminary data.</text>
</comment>
<dbReference type="Pfam" id="PF16403">
    <property type="entry name" value="Bact_surface_Ig-like"/>
    <property type="match status" value="1"/>
</dbReference>
<evidence type="ECO:0000256" key="2">
    <source>
        <dbReference type="SAM" id="SignalP"/>
    </source>
</evidence>
<name>A0ABT5DMB3_9BACT</name>
<reference evidence="4 5" key="1">
    <citation type="submission" date="2022-11" db="EMBL/GenBank/DDBJ databases">
        <title>Minimal conservation of predation-associated metabolite biosynthetic gene clusters underscores biosynthetic potential of Myxococcota including descriptions for ten novel species: Archangium lansinium sp. nov., Myxococcus landrumus sp. nov., Nannocystis bai.</title>
        <authorList>
            <person name="Ahearne A."/>
            <person name="Stevens C."/>
            <person name="Dowd S."/>
        </authorList>
    </citation>
    <scope>NUCLEOTIDE SEQUENCE [LARGE SCALE GENOMIC DNA]</scope>
    <source>
        <strain evidence="4 5">NCWAL01</strain>
    </source>
</reference>
<evidence type="ECO:0000313" key="5">
    <source>
        <dbReference type="Proteomes" id="UP001221838"/>
    </source>
</evidence>
<organism evidence="4 5">
    <name type="scientific">Stigmatella ashevillensis</name>
    <dbReference type="NCBI Taxonomy" id="2995309"/>
    <lineage>
        <taxon>Bacteria</taxon>
        <taxon>Pseudomonadati</taxon>
        <taxon>Myxococcota</taxon>
        <taxon>Myxococcia</taxon>
        <taxon>Myxococcales</taxon>
        <taxon>Cystobacterineae</taxon>
        <taxon>Archangiaceae</taxon>
        <taxon>Stigmatella</taxon>
    </lineage>
</organism>